<evidence type="ECO:0000256" key="4">
    <source>
        <dbReference type="ARBA" id="ARBA00022695"/>
    </source>
</evidence>
<dbReference type="InterPro" id="IPR017964">
    <property type="entry name" value="DNA-dir_DNA_pol_B_CS"/>
</dbReference>
<dbReference type="InterPro" id="IPR012337">
    <property type="entry name" value="RNaseH-like_sf"/>
</dbReference>
<dbReference type="PANTHER" id="PTHR33568:SF3">
    <property type="entry name" value="DNA-DIRECTED DNA POLYMERASE"/>
    <property type="match status" value="1"/>
</dbReference>
<comment type="caution">
    <text evidence="11">The sequence shown here is derived from an EMBL/GenBank/DDBJ whole genome shotgun (WGS) entry which is preliminary data.</text>
</comment>
<dbReference type="GO" id="GO:0003887">
    <property type="term" value="F:DNA-directed DNA polymerase activity"/>
    <property type="evidence" value="ECO:0007669"/>
    <property type="project" value="UniProtKB-KW"/>
</dbReference>
<comment type="similarity">
    <text evidence="1">Belongs to the DNA polymerase type-B family.</text>
</comment>
<dbReference type="InterPro" id="IPR023211">
    <property type="entry name" value="DNA_pol_palm_dom_sf"/>
</dbReference>
<dbReference type="GO" id="GO:0003677">
    <property type="term" value="F:DNA binding"/>
    <property type="evidence" value="ECO:0007669"/>
    <property type="project" value="UniProtKB-KW"/>
</dbReference>
<proteinExistence type="inferred from homology"/>
<dbReference type="OrthoDB" id="694526at2759"/>
<dbReference type="PANTHER" id="PTHR33568">
    <property type="entry name" value="DNA POLYMERASE"/>
    <property type="match status" value="1"/>
</dbReference>
<dbReference type="InterPro" id="IPR006172">
    <property type="entry name" value="DNA-dir_DNA_pol_B"/>
</dbReference>
<evidence type="ECO:0000256" key="3">
    <source>
        <dbReference type="ARBA" id="ARBA00022679"/>
    </source>
</evidence>
<name>A0A811SLA5_9POAL</name>
<gene>
    <name evidence="11" type="ORF">NCGR_LOCUS66221</name>
</gene>
<evidence type="ECO:0000256" key="2">
    <source>
        <dbReference type="ARBA" id="ARBA00012417"/>
    </source>
</evidence>
<dbReference type="Pfam" id="PF03175">
    <property type="entry name" value="DNA_pol_B_2"/>
    <property type="match status" value="1"/>
</dbReference>
<keyword evidence="12" id="KW-1185">Reference proteome</keyword>
<dbReference type="SUPFAM" id="SSF56672">
    <property type="entry name" value="DNA/RNA polymerases"/>
    <property type="match status" value="1"/>
</dbReference>
<evidence type="ECO:0000256" key="7">
    <source>
        <dbReference type="ARBA" id="ARBA00023125"/>
    </source>
</evidence>
<keyword evidence="5" id="KW-0235">DNA replication</keyword>
<dbReference type="AlphaFoldDB" id="A0A811SLA5"/>
<keyword evidence="9" id="KW-0175">Coiled coil</keyword>
<keyword evidence="7" id="KW-0238">DNA-binding</keyword>
<feature type="coiled-coil region" evidence="9">
    <location>
        <begin position="10"/>
        <end position="46"/>
    </location>
</feature>
<accession>A0A811SLA5</accession>
<evidence type="ECO:0000256" key="6">
    <source>
        <dbReference type="ARBA" id="ARBA00022932"/>
    </source>
</evidence>
<evidence type="ECO:0000259" key="10">
    <source>
        <dbReference type="Pfam" id="PF03175"/>
    </source>
</evidence>
<dbReference type="Gene3D" id="3.90.1600.10">
    <property type="entry name" value="Palm domain of DNA polymerase"/>
    <property type="match status" value="2"/>
</dbReference>
<reference evidence="11" key="1">
    <citation type="submission" date="2020-10" db="EMBL/GenBank/DDBJ databases">
        <authorList>
            <person name="Han B."/>
            <person name="Lu T."/>
            <person name="Zhao Q."/>
            <person name="Huang X."/>
            <person name="Zhao Y."/>
        </authorList>
    </citation>
    <scope>NUCLEOTIDE SEQUENCE</scope>
</reference>
<dbReference type="Gene3D" id="1.10.287.690">
    <property type="entry name" value="Helix hairpin bin"/>
    <property type="match status" value="1"/>
</dbReference>
<dbReference type="InterPro" id="IPR043502">
    <property type="entry name" value="DNA/RNA_pol_sf"/>
</dbReference>
<evidence type="ECO:0000256" key="8">
    <source>
        <dbReference type="ARBA" id="ARBA00049244"/>
    </source>
</evidence>
<dbReference type="PRINTS" id="PR00106">
    <property type="entry name" value="DNAPOLB"/>
</dbReference>
<dbReference type="EMBL" id="CAJGYO010000392">
    <property type="protein sequence ID" value="CAD6342124.1"/>
    <property type="molecule type" value="Genomic_DNA"/>
</dbReference>
<dbReference type="GO" id="GO:0000166">
    <property type="term" value="F:nucleotide binding"/>
    <property type="evidence" value="ECO:0007669"/>
    <property type="project" value="InterPro"/>
</dbReference>
<evidence type="ECO:0000313" key="12">
    <source>
        <dbReference type="Proteomes" id="UP000604825"/>
    </source>
</evidence>
<sequence>MEFRDTKTSLRDIRRLKLEEEKEMNLSEQEKELSNAIDTLDLENSNHRAYAAGFMMVRPGIKPEKSDIQLFYTDEYDLLVDNPDDFEEKSTVMLKSFINAIIKAGKKERRVTVAYFHNLAGFDGKSFAPELGGKGEMDYLKVNISNLTMKKRDYLQYLEKDILLTAAILQKAQEIYFQLYNVDITSVITISSMALRIFRTKYYDDSKEETRIYIPDDNQDRFIRGGYYGGHTDVYIPYGENLKLYDVNSLYPYIMQNCLMPGGRGEWLSDLRNAKLENLFGFVKAMVVCPKDMNRPFLPYKENTGQLIFPTGLFLGVYWSEELKYAEKLGYKVYPLQALQYKMIKTPFKEFINDLYNQRLEAKKNGDEALSFVLKTTMNSLYGRFGISPESTKTEIAVSKEEFEAGIEKEGYYDFRPLGNDTYVMMYKQSRRAEDILDDIKKDLSNSAVHISAAITAYARIYMYPHISREDCYYTDTDSIVIKGSLKEDMISPTEIGKFKIEYDNIESAIFDAPKEYMLVIGLPDTDEKKNVIKFKGVGHDAADPEWFRKRAENPGYKQTVIYRNYFCKDFKNLEIGYRKSKVTMGEEKEKKKREPVYDGKRIVGTKPRHLNVDDLRSLDHRAVKILVHLLSKHDDLKKILDDNGIAYEETKPFIRPDEKETYKSSIETVSDSIETVSSKIEIVSDSKDSLYDDIDDDESGI</sequence>
<dbReference type="SUPFAM" id="SSF53098">
    <property type="entry name" value="Ribonuclease H-like"/>
    <property type="match status" value="1"/>
</dbReference>
<evidence type="ECO:0000256" key="9">
    <source>
        <dbReference type="SAM" id="Coils"/>
    </source>
</evidence>
<dbReference type="Proteomes" id="UP000604825">
    <property type="component" value="Unassembled WGS sequence"/>
</dbReference>
<feature type="domain" description="DNA-directed DNA polymerase family B mitochondria/virus" evidence="10">
    <location>
        <begin position="152"/>
        <end position="470"/>
    </location>
</feature>
<keyword evidence="6" id="KW-0239">DNA-directed DNA polymerase</keyword>
<dbReference type="PROSITE" id="PS00116">
    <property type="entry name" value="DNA_POLYMERASE_B"/>
    <property type="match status" value="1"/>
</dbReference>
<dbReference type="EC" id="2.7.7.7" evidence="2"/>
<dbReference type="GO" id="GO:0006260">
    <property type="term" value="P:DNA replication"/>
    <property type="evidence" value="ECO:0007669"/>
    <property type="project" value="UniProtKB-KW"/>
</dbReference>
<evidence type="ECO:0000256" key="5">
    <source>
        <dbReference type="ARBA" id="ARBA00022705"/>
    </source>
</evidence>
<keyword evidence="3" id="KW-0808">Transferase</keyword>
<dbReference type="InterPro" id="IPR004868">
    <property type="entry name" value="DNA-dir_DNA_pol_B_mt/vir"/>
</dbReference>
<organism evidence="11 12">
    <name type="scientific">Miscanthus lutarioriparius</name>
    <dbReference type="NCBI Taxonomy" id="422564"/>
    <lineage>
        <taxon>Eukaryota</taxon>
        <taxon>Viridiplantae</taxon>
        <taxon>Streptophyta</taxon>
        <taxon>Embryophyta</taxon>
        <taxon>Tracheophyta</taxon>
        <taxon>Spermatophyta</taxon>
        <taxon>Magnoliopsida</taxon>
        <taxon>Liliopsida</taxon>
        <taxon>Poales</taxon>
        <taxon>Poaceae</taxon>
        <taxon>PACMAD clade</taxon>
        <taxon>Panicoideae</taxon>
        <taxon>Andropogonodae</taxon>
        <taxon>Andropogoneae</taxon>
        <taxon>Saccharinae</taxon>
        <taxon>Miscanthus</taxon>
    </lineage>
</organism>
<comment type="catalytic activity">
    <reaction evidence="8">
        <text>DNA(n) + a 2'-deoxyribonucleoside 5'-triphosphate = DNA(n+1) + diphosphate</text>
        <dbReference type="Rhea" id="RHEA:22508"/>
        <dbReference type="Rhea" id="RHEA-COMP:17339"/>
        <dbReference type="Rhea" id="RHEA-COMP:17340"/>
        <dbReference type="ChEBI" id="CHEBI:33019"/>
        <dbReference type="ChEBI" id="CHEBI:61560"/>
        <dbReference type="ChEBI" id="CHEBI:173112"/>
        <dbReference type="EC" id="2.7.7.7"/>
    </reaction>
</comment>
<keyword evidence="4" id="KW-0548">Nucleotidyltransferase</keyword>
<protein>
    <recommendedName>
        <fullName evidence="2">DNA-directed DNA polymerase</fullName>
        <ecNumber evidence="2">2.7.7.7</ecNumber>
    </recommendedName>
</protein>
<evidence type="ECO:0000313" key="11">
    <source>
        <dbReference type="EMBL" id="CAD6342124.1"/>
    </source>
</evidence>
<evidence type="ECO:0000256" key="1">
    <source>
        <dbReference type="ARBA" id="ARBA00005755"/>
    </source>
</evidence>